<dbReference type="AlphaFoldDB" id="A0A8J6N4C8"/>
<dbReference type="InterPro" id="IPR046373">
    <property type="entry name" value="Acyl-CoA_Oxase/DH_mid-dom_sf"/>
</dbReference>
<organism evidence="9 10">
    <name type="scientific">Candidatus Desulfacyla euxinica</name>
    <dbReference type="NCBI Taxonomy" id="2841693"/>
    <lineage>
        <taxon>Bacteria</taxon>
        <taxon>Deltaproteobacteria</taxon>
        <taxon>Candidatus Desulfacyla</taxon>
    </lineage>
</organism>
<evidence type="ECO:0000256" key="3">
    <source>
        <dbReference type="ARBA" id="ARBA00022630"/>
    </source>
</evidence>
<evidence type="ECO:0000256" key="4">
    <source>
        <dbReference type="ARBA" id="ARBA00022827"/>
    </source>
</evidence>
<dbReference type="Pfam" id="PF00441">
    <property type="entry name" value="Acyl-CoA_dh_1"/>
    <property type="match status" value="1"/>
</dbReference>
<dbReference type="EMBL" id="JACNJD010000391">
    <property type="protein sequence ID" value="MBC8179475.1"/>
    <property type="molecule type" value="Genomic_DNA"/>
</dbReference>
<dbReference type="SUPFAM" id="SSF56645">
    <property type="entry name" value="Acyl-CoA dehydrogenase NM domain-like"/>
    <property type="match status" value="1"/>
</dbReference>
<dbReference type="InterPro" id="IPR006089">
    <property type="entry name" value="Acyl-CoA_DH_CS"/>
</dbReference>
<dbReference type="SUPFAM" id="SSF47203">
    <property type="entry name" value="Acyl-CoA dehydrogenase C-terminal domain-like"/>
    <property type="match status" value="1"/>
</dbReference>
<dbReference type="Gene3D" id="1.10.540.10">
    <property type="entry name" value="Acyl-CoA dehydrogenase/oxidase, N-terminal domain"/>
    <property type="match status" value="1"/>
</dbReference>
<dbReference type="Pfam" id="PF02771">
    <property type="entry name" value="Acyl-CoA_dh_N"/>
    <property type="match status" value="1"/>
</dbReference>
<dbReference type="Gene3D" id="2.40.110.10">
    <property type="entry name" value="Butyryl-CoA Dehydrogenase, subunit A, domain 2"/>
    <property type="match status" value="1"/>
</dbReference>
<dbReference type="Pfam" id="PF02770">
    <property type="entry name" value="Acyl-CoA_dh_M"/>
    <property type="match status" value="1"/>
</dbReference>
<evidence type="ECO:0000259" key="8">
    <source>
        <dbReference type="Pfam" id="PF02771"/>
    </source>
</evidence>
<keyword evidence="5" id="KW-0560">Oxidoreductase</keyword>
<gene>
    <name evidence="9" type="ORF">H8E19_18885</name>
</gene>
<evidence type="ECO:0000256" key="5">
    <source>
        <dbReference type="RuleBase" id="RU362125"/>
    </source>
</evidence>
<keyword evidence="4 5" id="KW-0274">FAD</keyword>
<dbReference type="InterPro" id="IPR013786">
    <property type="entry name" value="AcylCoA_DH/ox_N"/>
</dbReference>
<dbReference type="GO" id="GO:0003995">
    <property type="term" value="F:acyl-CoA dehydrogenase activity"/>
    <property type="evidence" value="ECO:0007669"/>
    <property type="project" value="InterPro"/>
</dbReference>
<feature type="domain" description="Acyl-CoA dehydrogenase/oxidase N-terminal" evidence="8">
    <location>
        <begin position="14"/>
        <end position="121"/>
    </location>
</feature>
<evidence type="ECO:0000256" key="2">
    <source>
        <dbReference type="ARBA" id="ARBA00009347"/>
    </source>
</evidence>
<feature type="domain" description="Acyl-CoA oxidase/dehydrogenase middle" evidence="7">
    <location>
        <begin position="127"/>
        <end position="222"/>
    </location>
</feature>
<accession>A0A8J6N4C8</accession>
<protein>
    <submittedName>
        <fullName evidence="9">Acyl-CoA dehydrogenase family protein</fullName>
    </submittedName>
</protein>
<evidence type="ECO:0000256" key="1">
    <source>
        <dbReference type="ARBA" id="ARBA00001974"/>
    </source>
</evidence>
<comment type="cofactor">
    <cofactor evidence="1 5">
        <name>FAD</name>
        <dbReference type="ChEBI" id="CHEBI:57692"/>
    </cofactor>
</comment>
<dbReference type="GO" id="GO:0050660">
    <property type="term" value="F:flavin adenine dinucleotide binding"/>
    <property type="evidence" value="ECO:0007669"/>
    <property type="project" value="InterPro"/>
</dbReference>
<feature type="domain" description="Acyl-CoA dehydrogenase/oxidase C-terminal" evidence="6">
    <location>
        <begin position="236"/>
        <end position="384"/>
    </location>
</feature>
<evidence type="ECO:0000259" key="6">
    <source>
        <dbReference type="Pfam" id="PF00441"/>
    </source>
</evidence>
<dbReference type="PROSITE" id="PS00073">
    <property type="entry name" value="ACYL_COA_DH_2"/>
    <property type="match status" value="1"/>
</dbReference>
<dbReference type="InterPro" id="IPR009075">
    <property type="entry name" value="AcylCo_DH/oxidase_C"/>
</dbReference>
<evidence type="ECO:0000313" key="9">
    <source>
        <dbReference type="EMBL" id="MBC8179475.1"/>
    </source>
</evidence>
<dbReference type="InterPro" id="IPR006091">
    <property type="entry name" value="Acyl-CoA_Oxase/DH_mid-dom"/>
</dbReference>
<evidence type="ECO:0000313" key="10">
    <source>
        <dbReference type="Proteomes" id="UP000650524"/>
    </source>
</evidence>
<keyword evidence="3 5" id="KW-0285">Flavoprotein</keyword>
<comment type="similarity">
    <text evidence="2 5">Belongs to the acyl-CoA dehydrogenase family.</text>
</comment>
<dbReference type="InterPro" id="IPR036250">
    <property type="entry name" value="AcylCo_DH-like_C"/>
</dbReference>
<sequence>MTQQNKMDPEILSMVLDTIEKLEREKLPLETKLDMDRSGEFPSELIRFMLGPDIALHLIFIPEEYGGLGAGAAEIAIVSERMAKMDLAIATSFLAICLGMDPIRVGATPEQREKYITKIAEQGLVVAYGVTEPEAGSNVQSLKTKAERVLDDDGRVKGYKINGQKQFITNGGVAQLYTILADAPDGPTFFIVETGAEGLIPGKHEDKHGIRASDTCPLSLEDLYVPVEDLVGGVEGQGLKQANQVFGYTRLMVATFGLGGGMASLEKTVRYSKERVQFGTTLSRKQGYTHRLLVPHAVQLEAARAYIEEVARRLDTNEEDLQVEGSIAKYFSTEAGDAMANDGIQAFGGYGYIREYEVEKIKRDVKILTIYEGTSEIQRNIISMFRLRTTVRSKGGFYREMADRLSKLPEDTGGPTLAEAILIMNDVILSARKHKLTKSQHVMFLLADMMTWTETGNALCHKGAVYAGGQARTPSFVKATARLFAREAIEKVYLNSIKIVQGCEKRDDEMAETLESLDMGKVLRDNLKDMDIISAELVA</sequence>
<name>A0A8J6N4C8_9DELT</name>
<dbReference type="PANTHER" id="PTHR43884">
    <property type="entry name" value="ACYL-COA DEHYDROGENASE"/>
    <property type="match status" value="1"/>
</dbReference>
<dbReference type="InterPro" id="IPR009100">
    <property type="entry name" value="AcylCoA_DH/oxidase_NM_dom_sf"/>
</dbReference>
<comment type="caution">
    <text evidence="9">The sequence shown here is derived from an EMBL/GenBank/DDBJ whole genome shotgun (WGS) entry which is preliminary data.</text>
</comment>
<reference evidence="9 10" key="1">
    <citation type="submission" date="2020-08" db="EMBL/GenBank/DDBJ databases">
        <title>Bridging the membrane lipid divide: bacteria of the FCB group superphylum have the potential to synthesize archaeal ether lipids.</title>
        <authorList>
            <person name="Villanueva L."/>
            <person name="Von Meijenfeldt F.A.B."/>
            <person name="Westbye A.B."/>
            <person name="Yadav S."/>
            <person name="Hopmans E.C."/>
            <person name="Dutilh B.E."/>
            <person name="Sinninghe Damste J.S."/>
        </authorList>
    </citation>
    <scope>NUCLEOTIDE SEQUENCE [LARGE SCALE GENOMIC DNA]</scope>
    <source>
        <strain evidence="9">NIOZ-UU27</strain>
    </source>
</reference>
<dbReference type="Proteomes" id="UP000650524">
    <property type="component" value="Unassembled WGS sequence"/>
</dbReference>
<evidence type="ECO:0000259" key="7">
    <source>
        <dbReference type="Pfam" id="PF02770"/>
    </source>
</evidence>
<dbReference type="Gene3D" id="1.20.140.10">
    <property type="entry name" value="Butyryl-CoA Dehydrogenase, subunit A, domain 3"/>
    <property type="match status" value="1"/>
</dbReference>
<dbReference type="InterPro" id="IPR037069">
    <property type="entry name" value="AcylCoA_DH/ox_N_sf"/>
</dbReference>
<dbReference type="PANTHER" id="PTHR43884:SF12">
    <property type="entry name" value="ISOVALERYL-COA DEHYDROGENASE, MITOCHONDRIAL-RELATED"/>
    <property type="match status" value="1"/>
</dbReference>
<proteinExistence type="inferred from homology"/>